<proteinExistence type="predicted"/>
<evidence type="ECO:0000313" key="2">
    <source>
        <dbReference type="EMBL" id="MBZ0157460.1"/>
    </source>
</evidence>
<accession>A0A953JE39</accession>
<dbReference type="InterPro" id="IPR016181">
    <property type="entry name" value="Acyl_CoA_acyltransferase"/>
</dbReference>
<reference evidence="2" key="1">
    <citation type="journal article" date="2021" name="bioRxiv">
        <title>Unraveling nitrogen, sulfur and carbon metabolic pathways and microbial community transcriptional responses to substrate deprivation and toxicity stresses in a bioreactor mimicking anoxic brackish coastal sediment conditions.</title>
        <authorList>
            <person name="Martins P.D."/>
            <person name="Echeveste M.J."/>
            <person name="Arshad A."/>
            <person name="Kurth J."/>
            <person name="Ouboter H."/>
            <person name="Jetten M.S.M."/>
            <person name="Welte C.U."/>
        </authorList>
    </citation>
    <scope>NUCLEOTIDE SEQUENCE</scope>
    <source>
        <strain evidence="2">MAG_39</strain>
    </source>
</reference>
<name>A0A953JE39_9BACT</name>
<dbReference type="AlphaFoldDB" id="A0A953JE39"/>
<reference evidence="2" key="2">
    <citation type="submission" date="2021-08" db="EMBL/GenBank/DDBJ databases">
        <authorList>
            <person name="Dalcin Martins P."/>
        </authorList>
    </citation>
    <scope>NUCLEOTIDE SEQUENCE</scope>
    <source>
        <strain evidence="2">MAG_39</strain>
    </source>
</reference>
<dbReference type="GO" id="GO:0016747">
    <property type="term" value="F:acyltransferase activity, transferring groups other than amino-acyl groups"/>
    <property type="evidence" value="ECO:0007669"/>
    <property type="project" value="InterPro"/>
</dbReference>
<dbReference type="PANTHER" id="PTHR41368">
    <property type="entry name" value="PROTEIN YGHO"/>
    <property type="match status" value="1"/>
</dbReference>
<dbReference type="PANTHER" id="PTHR41368:SF1">
    <property type="entry name" value="PROTEIN YGHO"/>
    <property type="match status" value="1"/>
</dbReference>
<organism evidence="2 3">
    <name type="scientific">Candidatus Nitrobium versatile</name>
    <dbReference type="NCBI Taxonomy" id="2884831"/>
    <lineage>
        <taxon>Bacteria</taxon>
        <taxon>Pseudomonadati</taxon>
        <taxon>Nitrospirota</taxon>
        <taxon>Nitrospiria</taxon>
        <taxon>Nitrospirales</taxon>
        <taxon>Nitrospiraceae</taxon>
        <taxon>Candidatus Nitrobium</taxon>
    </lineage>
</organism>
<gene>
    <name evidence="2" type="ORF">K8I29_14780</name>
</gene>
<dbReference type="EMBL" id="JAIOIV010000115">
    <property type="protein sequence ID" value="MBZ0157460.1"/>
    <property type="molecule type" value="Genomic_DNA"/>
</dbReference>
<dbReference type="InterPro" id="IPR039968">
    <property type="entry name" value="BcerS-like"/>
</dbReference>
<feature type="domain" description="N-acetyltransferase" evidence="1">
    <location>
        <begin position="201"/>
        <end position="376"/>
    </location>
</feature>
<dbReference type="Proteomes" id="UP000705867">
    <property type="component" value="Unassembled WGS sequence"/>
</dbReference>
<evidence type="ECO:0000313" key="3">
    <source>
        <dbReference type="Proteomes" id="UP000705867"/>
    </source>
</evidence>
<dbReference type="InterPro" id="IPR000182">
    <property type="entry name" value="GNAT_dom"/>
</dbReference>
<protein>
    <submittedName>
        <fullName evidence="2">N-acetyltransferase</fullName>
    </submittedName>
</protein>
<comment type="caution">
    <text evidence="2">The sequence shown here is derived from an EMBL/GenBank/DDBJ whole genome shotgun (WGS) entry which is preliminary data.</text>
</comment>
<dbReference type="Gene3D" id="3.40.630.30">
    <property type="match status" value="1"/>
</dbReference>
<dbReference type="SUPFAM" id="SSF55729">
    <property type="entry name" value="Acyl-CoA N-acyltransferases (Nat)"/>
    <property type="match status" value="1"/>
</dbReference>
<dbReference type="PROSITE" id="PS51186">
    <property type="entry name" value="GNAT"/>
    <property type="match status" value="1"/>
</dbReference>
<evidence type="ECO:0000259" key="1">
    <source>
        <dbReference type="PROSITE" id="PS51186"/>
    </source>
</evidence>
<sequence>MALSSPSVEVAEVRTSCDLDAFIGVPHSLYSGDPHFCPQLTRDLRTHFSPKNPFFAHAEIKLFLARRGGRTVGRIASIVNRQHLAFHRERAGFFGFFECIEDRETAGALLERVCRELKDHGMEIMRGPMSFSTNEECGFLIEGFGHSPMLMTPYNHSYYNDLMEGFGMVKVKDLHAYLYTMETTLPEKVVRVASLASKKGITVRPITKRDFMADMKVFQEVYNAAWEKNWGFLPLTDEELAYSAGRLKPLVVPELTLIAEKDGEPVGFLGLIPDFNSVLRHMKGRLNPATLVKALYYSRKIDSLRLLLYGIKEGYRNRGVDALLFSEGHKQILRKGKYRRIEFSWILEDNLPVIRVTEMFGAPLYKKYRIYEKRIRG</sequence>